<dbReference type="InterPro" id="IPR029058">
    <property type="entry name" value="AB_hydrolase_fold"/>
</dbReference>
<dbReference type="PANTHER" id="PTHR43358">
    <property type="entry name" value="ALPHA/BETA-HYDROLASE"/>
    <property type="match status" value="1"/>
</dbReference>
<dbReference type="RefSeq" id="WP_271340553.1">
    <property type="nucleotide sequence ID" value="NZ_JAQKAB010000005.1"/>
</dbReference>
<evidence type="ECO:0000256" key="1">
    <source>
        <dbReference type="SAM" id="Phobius"/>
    </source>
</evidence>
<keyword evidence="1" id="KW-0812">Transmembrane</keyword>
<evidence type="ECO:0000313" key="3">
    <source>
        <dbReference type="EMBL" id="MDA7026702.1"/>
    </source>
</evidence>
<name>A0ABT4X323_9BACI</name>
<evidence type="ECO:0000259" key="2">
    <source>
        <dbReference type="Pfam" id="PF00326"/>
    </source>
</evidence>
<dbReference type="SUPFAM" id="SSF53474">
    <property type="entry name" value="alpha/beta-Hydrolases"/>
    <property type="match status" value="1"/>
</dbReference>
<dbReference type="InterPro" id="IPR001375">
    <property type="entry name" value="Peptidase_S9_cat"/>
</dbReference>
<keyword evidence="4" id="KW-1185">Reference proteome</keyword>
<dbReference type="GO" id="GO:0016787">
    <property type="term" value="F:hydrolase activity"/>
    <property type="evidence" value="ECO:0007669"/>
    <property type="project" value="UniProtKB-KW"/>
</dbReference>
<keyword evidence="1" id="KW-1133">Transmembrane helix</keyword>
<proteinExistence type="predicted"/>
<sequence length="303" mass="34406">MWIGLLFIILGLGITIFAVSLIVSYLFVLPSRNSYEQTFCDGIQNGEIMVDVFEAHQKEELFITSNDGCSLHAILFPVPGSRKAILIAHGMKWSLFGGYKYVELFQSLGYHVLLCDNRCHGLSGGSHVSYGFYEKNDLAMWTDELEKRLGKNMWIGVLGESLGAAAAIELMKQDRRIRFCIADSCFSDLTELCRFQLKTAVRTVVPFLIPLTSMLIKRRHGWSLTDISPVKHLERNDTPFFIIHGTEDQLVPLKMAKVLYERKKGFKQLYLIEGAGHVGGFRQNQEEYVKKITDFLVKVEPTN</sequence>
<accession>A0ABT4X323</accession>
<comment type="caution">
    <text evidence="3">The sequence shown here is derived from an EMBL/GenBank/DDBJ whole genome shotgun (WGS) entry which is preliminary data.</text>
</comment>
<dbReference type="Pfam" id="PF00326">
    <property type="entry name" value="Peptidase_S9"/>
    <property type="match status" value="1"/>
</dbReference>
<gene>
    <name evidence="3" type="ORF">PJ311_08790</name>
</gene>
<dbReference type="Gene3D" id="3.40.50.1820">
    <property type="entry name" value="alpha/beta hydrolase"/>
    <property type="match status" value="1"/>
</dbReference>
<dbReference type="EMBL" id="JAQKAB010000005">
    <property type="protein sequence ID" value="MDA7026702.1"/>
    <property type="molecule type" value="Genomic_DNA"/>
</dbReference>
<reference evidence="3 4" key="1">
    <citation type="submission" date="2023-01" db="EMBL/GenBank/DDBJ databases">
        <title>Bacillus changyiensis sp. nov., isolated from a coastal deposit.</title>
        <authorList>
            <person name="Xiao G."/>
            <person name="Lai Q."/>
            <person name="Hu Z."/>
            <person name="Shao Z."/>
        </authorList>
    </citation>
    <scope>NUCLEOTIDE SEQUENCE [LARGE SCALE GENOMIC DNA]</scope>
    <source>
        <strain evidence="3 4">CLL-7-23</strain>
    </source>
</reference>
<feature type="transmembrane region" description="Helical" evidence="1">
    <location>
        <begin position="6"/>
        <end position="28"/>
    </location>
</feature>
<organism evidence="3 4">
    <name type="scientific">Bacillus changyiensis</name>
    <dbReference type="NCBI Taxonomy" id="3004103"/>
    <lineage>
        <taxon>Bacteria</taxon>
        <taxon>Bacillati</taxon>
        <taxon>Bacillota</taxon>
        <taxon>Bacilli</taxon>
        <taxon>Bacillales</taxon>
        <taxon>Bacillaceae</taxon>
        <taxon>Bacillus</taxon>
    </lineage>
</organism>
<evidence type="ECO:0000313" key="4">
    <source>
        <dbReference type="Proteomes" id="UP001211894"/>
    </source>
</evidence>
<feature type="domain" description="Peptidase S9 prolyl oligopeptidase catalytic" evidence="2">
    <location>
        <begin position="103"/>
        <end position="298"/>
    </location>
</feature>
<protein>
    <submittedName>
        <fullName evidence="3">Alpha/beta hydrolase</fullName>
    </submittedName>
</protein>
<keyword evidence="1" id="KW-0472">Membrane</keyword>
<dbReference type="Proteomes" id="UP001211894">
    <property type="component" value="Unassembled WGS sequence"/>
</dbReference>
<keyword evidence="3" id="KW-0378">Hydrolase</keyword>
<dbReference type="PANTHER" id="PTHR43358:SF5">
    <property type="entry name" value="EXPORTED PROTEIN"/>
    <property type="match status" value="1"/>
</dbReference>
<dbReference type="InterPro" id="IPR052920">
    <property type="entry name" value="DNA-binding_regulatory"/>
</dbReference>